<evidence type="ECO:0000256" key="2">
    <source>
        <dbReference type="ARBA" id="ARBA00022692"/>
    </source>
</evidence>
<dbReference type="InterPro" id="IPR000276">
    <property type="entry name" value="GPCR_Rhodpsn"/>
</dbReference>
<evidence type="ECO:0000256" key="7">
    <source>
        <dbReference type="SAM" id="Phobius"/>
    </source>
</evidence>
<feature type="transmembrane region" description="Helical" evidence="7">
    <location>
        <begin position="119"/>
        <end position="147"/>
    </location>
</feature>
<keyword evidence="5" id="KW-0675">Receptor</keyword>
<keyword evidence="5" id="KW-0297">G-protein coupled receptor</keyword>
<accession>A0ABR0Y1M5</accession>
<protein>
    <submittedName>
        <fullName evidence="9">Olfactory receptor 5AN1-like</fullName>
    </submittedName>
</protein>
<feature type="transmembrane region" description="Helical" evidence="7">
    <location>
        <begin position="89"/>
        <end position="107"/>
    </location>
</feature>
<feature type="compositionally biased region" description="Polar residues" evidence="6">
    <location>
        <begin position="26"/>
        <end position="40"/>
    </location>
</feature>
<dbReference type="Pfam" id="PF00001">
    <property type="entry name" value="7tm_1"/>
    <property type="match status" value="1"/>
</dbReference>
<evidence type="ECO:0000313" key="9">
    <source>
        <dbReference type="EMBL" id="KAK6466572.1"/>
    </source>
</evidence>
<feature type="transmembrane region" description="Helical" evidence="7">
    <location>
        <begin position="168"/>
        <end position="189"/>
    </location>
</feature>
<reference evidence="9 10" key="1">
    <citation type="submission" date="2021-05" db="EMBL/GenBank/DDBJ databases">
        <authorList>
            <person name="Zahm M."/>
            <person name="Klopp C."/>
            <person name="Cabau C."/>
            <person name="Kuhl H."/>
            <person name="Suciu R."/>
            <person name="Ciorpac M."/>
            <person name="Holostenco D."/>
            <person name="Gessner J."/>
            <person name="Wuertz S."/>
            <person name="Hohne C."/>
            <person name="Stock M."/>
            <person name="Gislard M."/>
            <person name="Lluch J."/>
            <person name="Milhes M."/>
            <person name="Lampietro C."/>
            <person name="Lopez Roques C."/>
            <person name="Donnadieu C."/>
            <person name="Du K."/>
            <person name="Schartl M."/>
            <person name="Guiguen Y."/>
        </authorList>
    </citation>
    <scope>NUCLEOTIDE SEQUENCE [LARGE SCALE GENOMIC DNA]</scope>
    <source>
        <strain evidence="9">Hh-F2</strain>
        <tissue evidence="9">Blood</tissue>
    </source>
</reference>
<dbReference type="Proteomes" id="UP001369086">
    <property type="component" value="Unassembled WGS sequence"/>
</dbReference>
<dbReference type="PANTHER" id="PTHR26451:SF897">
    <property type="entry name" value="TRACE AMINE-ASSOCIATED RECEPTOR 5-LIKE"/>
    <property type="match status" value="1"/>
</dbReference>
<name>A0ABR0Y1M5_HUSHU</name>
<keyword evidence="4 7" id="KW-0472">Membrane</keyword>
<feature type="transmembrane region" description="Helical" evidence="7">
    <location>
        <begin position="299"/>
        <end position="318"/>
    </location>
</feature>
<dbReference type="InterPro" id="IPR017452">
    <property type="entry name" value="GPCR_Rhodpsn_7TM"/>
</dbReference>
<gene>
    <name evidence="9" type="ORF">HHUSO_G36300</name>
</gene>
<feature type="transmembrane region" description="Helical" evidence="7">
    <location>
        <begin position="222"/>
        <end position="243"/>
    </location>
</feature>
<dbReference type="PROSITE" id="PS50262">
    <property type="entry name" value="G_PROTEIN_RECEP_F1_2"/>
    <property type="match status" value="1"/>
</dbReference>
<dbReference type="EMBL" id="JAHFZB010000056">
    <property type="protein sequence ID" value="KAK6466572.1"/>
    <property type="molecule type" value="Genomic_DNA"/>
</dbReference>
<feature type="compositionally biased region" description="Low complexity" evidence="6">
    <location>
        <begin position="12"/>
        <end position="25"/>
    </location>
</feature>
<keyword evidence="3 7" id="KW-1133">Transmembrane helix</keyword>
<keyword evidence="2 5" id="KW-0812">Transmembrane</keyword>
<sequence length="341" mass="37370">MSLQSERLEVPSSPTSWFNSTSSSTGFPQGLNSTEPYPDQSQPSWFTQDCLSAIQISSMALGAIFSAGVSTFFLSVFLRSPQTREKARFILLACVTTSQTCYFLMQATISSLHLSQHHISFFSCAIVWLLSNTAGGAELYSLAAMSIDRYLAVCRPFLYDGLCSETNLGRGVLVISLASCLLPCFTFLLQTGFAGHTVTFEIQGKCTMESLEVHAFLSSWRLALFSFQFLVCFLIIATSYGLVVKEAVHAGIISPLNQRARRTISFHMVQLGLYLIPVVIFVIYSSLPIGASLLPGLTTANNCVFMVAQVINPLVYGFRSSELKAFLPSLHRPAVRIGVQT</sequence>
<evidence type="ECO:0000256" key="5">
    <source>
        <dbReference type="RuleBase" id="RU000688"/>
    </source>
</evidence>
<feature type="region of interest" description="Disordered" evidence="6">
    <location>
        <begin position="1"/>
        <end position="40"/>
    </location>
</feature>
<keyword evidence="10" id="KW-1185">Reference proteome</keyword>
<comment type="caution">
    <text evidence="9">The sequence shown here is derived from an EMBL/GenBank/DDBJ whole genome shotgun (WGS) entry which is preliminary data.</text>
</comment>
<dbReference type="CDD" id="cd00637">
    <property type="entry name" value="7tm_classA_rhodopsin-like"/>
    <property type="match status" value="1"/>
</dbReference>
<evidence type="ECO:0000256" key="3">
    <source>
        <dbReference type="ARBA" id="ARBA00022989"/>
    </source>
</evidence>
<comment type="subcellular location">
    <subcellularLocation>
        <location evidence="1">Membrane</location>
    </subcellularLocation>
</comment>
<dbReference type="Gene3D" id="1.20.1070.10">
    <property type="entry name" value="Rhodopsin 7-helix transmembrane proteins"/>
    <property type="match status" value="1"/>
</dbReference>
<feature type="transmembrane region" description="Helical" evidence="7">
    <location>
        <begin position="264"/>
        <end position="287"/>
    </location>
</feature>
<feature type="transmembrane region" description="Helical" evidence="7">
    <location>
        <begin position="53"/>
        <end position="77"/>
    </location>
</feature>
<evidence type="ECO:0000256" key="6">
    <source>
        <dbReference type="SAM" id="MobiDB-lite"/>
    </source>
</evidence>
<feature type="domain" description="G-protein coupled receptors family 1 profile" evidence="8">
    <location>
        <begin position="69"/>
        <end position="316"/>
    </location>
</feature>
<evidence type="ECO:0000259" key="8">
    <source>
        <dbReference type="PROSITE" id="PS50262"/>
    </source>
</evidence>
<proteinExistence type="inferred from homology"/>
<dbReference type="PRINTS" id="PR00237">
    <property type="entry name" value="GPCRRHODOPSN"/>
</dbReference>
<evidence type="ECO:0000256" key="1">
    <source>
        <dbReference type="ARBA" id="ARBA00004370"/>
    </source>
</evidence>
<comment type="similarity">
    <text evidence="5">Belongs to the G-protein coupled receptor 1 family.</text>
</comment>
<dbReference type="PANTHER" id="PTHR26451">
    <property type="entry name" value="G_PROTEIN_RECEP_F1_2 DOMAIN-CONTAINING PROTEIN"/>
    <property type="match status" value="1"/>
</dbReference>
<dbReference type="InterPro" id="IPR052921">
    <property type="entry name" value="GPCR1_Superfamily_Member"/>
</dbReference>
<dbReference type="SUPFAM" id="SSF81321">
    <property type="entry name" value="Family A G protein-coupled receptor-like"/>
    <property type="match status" value="1"/>
</dbReference>
<keyword evidence="5" id="KW-0807">Transducer</keyword>
<organism evidence="9 10">
    <name type="scientific">Huso huso</name>
    <name type="common">Beluga</name>
    <name type="synonym">Acipenser huso</name>
    <dbReference type="NCBI Taxonomy" id="61971"/>
    <lineage>
        <taxon>Eukaryota</taxon>
        <taxon>Metazoa</taxon>
        <taxon>Chordata</taxon>
        <taxon>Craniata</taxon>
        <taxon>Vertebrata</taxon>
        <taxon>Euteleostomi</taxon>
        <taxon>Actinopterygii</taxon>
        <taxon>Chondrostei</taxon>
        <taxon>Acipenseriformes</taxon>
        <taxon>Acipenseridae</taxon>
        <taxon>Huso</taxon>
    </lineage>
</organism>
<dbReference type="PROSITE" id="PS00237">
    <property type="entry name" value="G_PROTEIN_RECEP_F1_1"/>
    <property type="match status" value="1"/>
</dbReference>
<evidence type="ECO:0000313" key="10">
    <source>
        <dbReference type="Proteomes" id="UP001369086"/>
    </source>
</evidence>
<evidence type="ECO:0000256" key="4">
    <source>
        <dbReference type="ARBA" id="ARBA00023136"/>
    </source>
</evidence>